<feature type="compositionally biased region" description="Low complexity" evidence="4">
    <location>
        <begin position="427"/>
        <end position="447"/>
    </location>
</feature>
<proteinExistence type="predicted"/>
<evidence type="ECO:0000259" key="5">
    <source>
        <dbReference type="Pfam" id="PF07989"/>
    </source>
</evidence>
<evidence type="ECO:0000313" key="7">
    <source>
        <dbReference type="Proteomes" id="UP000070054"/>
    </source>
</evidence>
<reference evidence="6 7" key="1">
    <citation type="submission" date="2014-02" db="EMBL/GenBank/DDBJ databases">
        <title>The genome sequence of Colletotrichum nymphaeae SA-01.</title>
        <authorList>
            <person name="Baroncelli R."/>
            <person name="Thon M.R."/>
        </authorList>
    </citation>
    <scope>NUCLEOTIDE SEQUENCE [LARGE SCALE GENOMIC DNA]</scope>
    <source>
        <strain evidence="6 7">SA-01</strain>
    </source>
</reference>
<keyword evidence="3" id="KW-0175">Coiled coil</keyword>
<feature type="region of interest" description="Disordered" evidence="4">
    <location>
        <begin position="674"/>
        <end position="935"/>
    </location>
</feature>
<feature type="region of interest" description="Disordered" evidence="4">
    <location>
        <begin position="482"/>
        <end position="635"/>
    </location>
</feature>
<dbReference type="Pfam" id="PF07989">
    <property type="entry name" value="Cnn_1N"/>
    <property type="match status" value="1"/>
</dbReference>
<accession>A0A135TSY1</accession>
<evidence type="ECO:0000256" key="3">
    <source>
        <dbReference type="SAM" id="Coils"/>
    </source>
</evidence>
<feature type="region of interest" description="Disordered" evidence="4">
    <location>
        <begin position="27"/>
        <end position="189"/>
    </location>
</feature>
<evidence type="ECO:0000313" key="6">
    <source>
        <dbReference type="EMBL" id="KXH51274.1"/>
    </source>
</evidence>
<gene>
    <name evidence="6" type="ORF">CNYM01_05208</name>
</gene>
<comment type="subcellular location">
    <subcellularLocation>
        <location evidence="1">Cytoplasm</location>
    </subcellularLocation>
</comment>
<keyword evidence="7" id="KW-1185">Reference proteome</keyword>
<protein>
    <recommendedName>
        <fullName evidence="5">Centrosomin N-terminal motif 1 domain-containing protein</fullName>
    </recommendedName>
</protein>
<dbReference type="GO" id="GO:0005737">
    <property type="term" value="C:cytoplasm"/>
    <property type="evidence" value="ECO:0007669"/>
    <property type="project" value="UniProtKB-SubCell"/>
</dbReference>
<feature type="compositionally biased region" description="Polar residues" evidence="4">
    <location>
        <begin position="528"/>
        <end position="549"/>
    </location>
</feature>
<feature type="compositionally biased region" description="Basic and acidic residues" evidence="4">
    <location>
        <begin position="126"/>
        <end position="138"/>
    </location>
</feature>
<sequence>MRAIVFVQSDQAQDAVVSFPLDTMDSIARTQSRDRERSLPSPVYPRPTSRSSTSTSATRRTPRSANSSTTPFVTSPRQPSAHPTHKFHHSSCTPSMVTSRPGSAVSRDRVSDSGRQSAASIYLQDKLQRRREEADRLAAVRSTQDMAASVELPSRHAQSSPVKGESVDGRRPRSSGGNGESTKSKGMGAKEMEATVSTLHKQNFDLKLELFHRRERQNALEERVDALESEKAQIDDVNDKLLDELEKRDKAVQEAVQMIVTLEAQVETLLKEREMVRMVDAAGFLPHDDLESRLRSPTPKPRIADLARLEDDAKTLNRMPSFLSDYTENTENLRKVYLSSRGSLLSLPRLNTEAVDETDPRRGNGMTSPSLSVLSESSFVSVYGEKDDQDRTIVADADEPHSMDGALPHTAPPRKASYGSDQSRIQRPPTTMSTRSSRPSRSSSTSRAPGPGQFQSLHDIIDHTSPLQKLARLDHTYLDSLPAQDSSPIAGRGQSQKQIKDAKREALRRVTTDAPASHPGEGLPPTPDTISTSTLRRFKTSNDTLSKQRAVSDHHSYRSVSRGTSKDDEGDHGGGAPVFQHPPSSAFTGPEEPASAHYFDSRPPLIPRPRSADETTISNHRELDWDSDGDSMHSLDSSLDIWLQQGKDPKYIAQQRSESPDLFSFPPSGGWNTAGMFGSSGGAFEVPGLPPPQRNAAEDALFQDGVQPLPPPNRRSSLGAKTGQTSSKNMPINGKLRKSPSRSGSRRNSVDAQMIQLAEAVANSPQHDSKTGTRSKDSSHYPPSSTAAPRGHRLNFFRRSIGGSTAPSPVQHASPVAEPPAPTVTQAPMGVPSWVQRNHPGEEDRASATPPPILRNPRPARSGSFDEGAPVYDHGPAAPTTPMANHAPNTPNANGTPASTETTPTSNSASGGAPLHKRKWLPGFGRASSLRNRAG</sequence>
<organism evidence="6 7">
    <name type="scientific">Colletotrichum nymphaeae SA-01</name>
    <dbReference type="NCBI Taxonomy" id="1460502"/>
    <lineage>
        <taxon>Eukaryota</taxon>
        <taxon>Fungi</taxon>
        <taxon>Dikarya</taxon>
        <taxon>Ascomycota</taxon>
        <taxon>Pezizomycotina</taxon>
        <taxon>Sordariomycetes</taxon>
        <taxon>Hypocreomycetidae</taxon>
        <taxon>Glomerellales</taxon>
        <taxon>Glomerellaceae</taxon>
        <taxon>Colletotrichum</taxon>
        <taxon>Colletotrichum acutatum species complex</taxon>
    </lineage>
</organism>
<dbReference type="EMBL" id="JEMN01001028">
    <property type="protein sequence ID" value="KXH51274.1"/>
    <property type="molecule type" value="Genomic_DNA"/>
</dbReference>
<dbReference type="InterPro" id="IPR012943">
    <property type="entry name" value="Cnn_1N"/>
</dbReference>
<dbReference type="Proteomes" id="UP000070054">
    <property type="component" value="Unassembled WGS sequence"/>
</dbReference>
<feature type="coiled-coil region" evidence="3">
    <location>
        <begin position="217"/>
        <end position="272"/>
    </location>
</feature>
<dbReference type="GO" id="GO:0005815">
    <property type="term" value="C:microtubule organizing center"/>
    <property type="evidence" value="ECO:0007669"/>
    <property type="project" value="InterPro"/>
</dbReference>
<evidence type="ECO:0000256" key="4">
    <source>
        <dbReference type="SAM" id="MobiDB-lite"/>
    </source>
</evidence>
<feature type="compositionally biased region" description="Basic and acidic residues" evidence="4">
    <location>
        <begin position="767"/>
        <end position="779"/>
    </location>
</feature>
<feature type="compositionally biased region" description="Polar residues" evidence="4">
    <location>
        <begin position="887"/>
        <end position="910"/>
    </location>
</feature>
<feature type="region of interest" description="Disordered" evidence="4">
    <location>
        <begin position="351"/>
        <end position="371"/>
    </location>
</feature>
<feature type="region of interest" description="Disordered" evidence="4">
    <location>
        <begin position="398"/>
        <end position="457"/>
    </location>
</feature>
<comment type="caution">
    <text evidence="6">The sequence shown here is derived from an EMBL/GenBank/DDBJ whole genome shotgun (WGS) entry which is preliminary data.</text>
</comment>
<feature type="compositionally biased region" description="Polar residues" evidence="4">
    <location>
        <begin position="90"/>
        <end position="101"/>
    </location>
</feature>
<feature type="compositionally biased region" description="Polar residues" evidence="4">
    <location>
        <begin position="483"/>
        <end position="497"/>
    </location>
</feature>
<dbReference type="AlphaFoldDB" id="A0A135TSY1"/>
<feature type="compositionally biased region" description="Low complexity" evidence="4">
    <location>
        <begin position="46"/>
        <end position="71"/>
    </location>
</feature>
<feature type="compositionally biased region" description="Polar residues" evidence="4">
    <location>
        <begin position="741"/>
        <end position="751"/>
    </location>
</feature>
<dbReference type="OrthoDB" id="10251744at2759"/>
<feature type="domain" description="Centrosomin N-terminal motif 1" evidence="5">
    <location>
        <begin position="190"/>
        <end position="257"/>
    </location>
</feature>
<evidence type="ECO:0000256" key="2">
    <source>
        <dbReference type="ARBA" id="ARBA00022490"/>
    </source>
</evidence>
<evidence type="ECO:0000256" key="1">
    <source>
        <dbReference type="ARBA" id="ARBA00004496"/>
    </source>
</evidence>
<feature type="compositionally biased region" description="Basic and acidic residues" evidence="4">
    <location>
        <begin position="498"/>
        <end position="511"/>
    </location>
</feature>
<keyword evidence="2" id="KW-0963">Cytoplasm</keyword>
<name>A0A135TSY1_9PEZI</name>